<dbReference type="KEGG" id="tng:GSTEN00009406G001"/>
<evidence type="ECO:0000313" key="1">
    <source>
        <dbReference type="EMBL" id="CAF93654.1"/>
    </source>
</evidence>
<gene>
    <name evidence="1" type="ORF">GSTENG00009406001</name>
</gene>
<accession>Q4T0C8</accession>
<reference evidence="1" key="1">
    <citation type="journal article" date="2004" name="Nature">
        <title>Genome duplication in the teleost fish Tetraodon nigroviridis reveals the early vertebrate proto-karyotype.</title>
        <authorList>
            <person name="Jaillon O."/>
            <person name="Aury J.-M."/>
            <person name="Brunet F."/>
            <person name="Petit J.-L."/>
            <person name="Stange-Thomann N."/>
            <person name="Mauceli E."/>
            <person name="Bouneau L."/>
            <person name="Fischer C."/>
            <person name="Ozouf-Costaz C."/>
            <person name="Bernot A."/>
            <person name="Nicaud S."/>
            <person name="Jaffe D."/>
            <person name="Fisher S."/>
            <person name="Lutfalla G."/>
            <person name="Dossat C."/>
            <person name="Segurens B."/>
            <person name="Dasilva C."/>
            <person name="Salanoubat M."/>
            <person name="Levy M."/>
            <person name="Boudet N."/>
            <person name="Castellano S."/>
            <person name="Anthouard V."/>
            <person name="Jubin C."/>
            <person name="Castelli V."/>
            <person name="Katinka M."/>
            <person name="Vacherie B."/>
            <person name="Biemont C."/>
            <person name="Skalli Z."/>
            <person name="Cattolico L."/>
            <person name="Poulain J."/>
            <person name="De Berardinis V."/>
            <person name="Cruaud C."/>
            <person name="Duprat S."/>
            <person name="Brottier P."/>
            <person name="Coutanceau J.-P."/>
            <person name="Gouzy J."/>
            <person name="Parra G."/>
            <person name="Lardier G."/>
            <person name="Chapple C."/>
            <person name="McKernan K.J."/>
            <person name="McEwan P."/>
            <person name="Bosak S."/>
            <person name="Kellis M."/>
            <person name="Volff J.-N."/>
            <person name="Guigo R."/>
            <person name="Zody M.C."/>
            <person name="Mesirov J."/>
            <person name="Lindblad-Toh K."/>
            <person name="Birren B."/>
            <person name="Nusbaum C."/>
            <person name="Kahn D."/>
            <person name="Robinson-Rechavi M."/>
            <person name="Laudet V."/>
            <person name="Schachter V."/>
            <person name="Quetier F."/>
            <person name="Saurin W."/>
            <person name="Scarpelli C."/>
            <person name="Wincker P."/>
            <person name="Lander E.S."/>
            <person name="Weissenbach J."/>
            <person name="Roest Crollius H."/>
        </authorList>
    </citation>
    <scope>NUCLEOTIDE SEQUENCE [LARGE SCALE GENOMIC DNA]</scope>
</reference>
<dbReference type="EMBL" id="CAAE01011229">
    <property type="protein sequence ID" value="CAF93654.1"/>
    <property type="molecule type" value="Genomic_DNA"/>
</dbReference>
<name>Q4T0C8_TETNG</name>
<reference evidence="1" key="2">
    <citation type="submission" date="2004-02" db="EMBL/GenBank/DDBJ databases">
        <authorList>
            <consortium name="Genoscope"/>
            <consortium name="Whitehead Institute Centre for Genome Research"/>
        </authorList>
    </citation>
    <scope>NUCLEOTIDE SEQUENCE</scope>
</reference>
<protein>
    <submittedName>
        <fullName evidence="1">(spotted green pufferfish) hypothetical protein</fullName>
    </submittedName>
</protein>
<sequence length="66" mass="6795">VKAVGGVNVGQLPLVPPAILSPRVVCVALEWEVGTVSDASLATGITALLAARVSHLSLKLLFYCPL</sequence>
<feature type="non-terminal residue" evidence="1">
    <location>
        <position position="1"/>
    </location>
</feature>
<proteinExistence type="predicted"/>
<comment type="caution">
    <text evidence="1">The sequence shown here is derived from an EMBL/GenBank/DDBJ whole genome shotgun (WGS) entry which is preliminary data.</text>
</comment>
<organism evidence="1">
    <name type="scientific">Tetraodon nigroviridis</name>
    <name type="common">Spotted green pufferfish</name>
    <name type="synonym">Chelonodon nigroviridis</name>
    <dbReference type="NCBI Taxonomy" id="99883"/>
    <lineage>
        <taxon>Eukaryota</taxon>
        <taxon>Metazoa</taxon>
        <taxon>Chordata</taxon>
        <taxon>Craniata</taxon>
        <taxon>Vertebrata</taxon>
        <taxon>Euteleostomi</taxon>
        <taxon>Actinopterygii</taxon>
        <taxon>Neopterygii</taxon>
        <taxon>Teleostei</taxon>
        <taxon>Neoteleostei</taxon>
        <taxon>Acanthomorphata</taxon>
        <taxon>Eupercaria</taxon>
        <taxon>Tetraodontiformes</taxon>
        <taxon>Tetradontoidea</taxon>
        <taxon>Tetraodontidae</taxon>
        <taxon>Tetraodon</taxon>
    </lineage>
</organism>
<dbReference type="AlphaFoldDB" id="Q4T0C8"/>